<evidence type="ECO:0000313" key="3">
    <source>
        <dbReference type="EMBL" id="TRY54452.1"/>
    </source>
</evidence>
<feature type="coiled-coil region" evidence="1">
    <location>
        <begin position="207"/>
        <end position="363"/>
    </location>
</feature>
<dbReference type="EMBL" id="SRMA01027345">
    <property type="protein sequence ID" value="TRY54452.1"/>
    <property type="molecule type" value="Genomic_DNA"/>
</dbReference>
<sequence>VQERTVHKENAEQCESPSTGCLDRSRSVSKDTGLGSIVPNNDNEEQTEHEIVMKHGTIFKNVWHMEENVCIGSTSNAEQYHWRLERLLGREPEVVRLRDLEDDVTTDSVCTEDFSNRFREEMLVLPSSASHLDKTNVFSPRQTTQSIVQSYSSSDGESLVEWTSSEGTALKLHRSSGTKRKKRRLKQNRKKEPNRRDEMDRLLENSKSELFSEQKRLRHTLDSMQQELELSKRSCRSLGLKCSELEQKLEDANRKSKQKQLNDLEHQVKRSEALEQSVSQKDLLLHEMEKEKHDLLLEFCNCIQMKDEEIKQLKDAVELYKEKIRRQEEKFSKYSQEKIENAVQQAERKCQEQREKVVEEICATLGREIEEAEMRGRADVERERKKTLEMKNKVSQIQK</sequence>
<feature type="region of interest" description="Disordered" evidence="2">
    <location>
        <begin position="171"/>
        <end position="207"/>
    </location>
</feature>
<dbReference type="Proteomes" id="UP000316079">
    <property type="component" value="Unassembled WGS sequence"/>
</dbReference>
<feature type="compositionally biased region" description="Basic and acidic residues" evidence="2">
    <location>
        <begin position="190"/>
        <end position="207"/>
    </location>
</feature>
<keyword evidence="4" id="KW-1185">Reference proteome</keyword>
<gene>
    <name evidence="3" type="ORF">DNTS_023717</name>
</gene>
<evidence type="ECO:0000256" key="2">
    <source>
        <dbReference type="SAM" id="MobiDB-lite"/>
    </source>
</evidence>
<evidence type="ECO:0000313" key="4">
    <source>
        <dbReference type="Proteomes" id="UP000316079"/>
    </source>
</evidence>
<name>A0A553MMQ9_9TELE</name>
<feature type="region of interest" description="Disordered" evidence="2">
    <location>
        <begin position="1"/>
        <end position="42"/>
    </location>
</feature>
<feature type="non-terminal residue" evidence="3">
    <location>
        <position position="399"/>
    </location>
</feature>
<feature type="non-terminal residue" evidence="3">
    <location>
        <position position="1"/>
    </location>
</feature>
<comment type="caution">
    <text evidence="3">The sequence shown here is derived from an EMBL/GenBank/DDBJ whole genome shotgun (WGS) entry which is preliminary data.</text>
</comment>
<keyword evidence="1" id="KW-0175">Coiled coil</keyword>
<dbReference type="STRING" id="623744.A0A553MMQ9"/>
<feature type="compositionally biased region" description="Basic and acidic residues" evidence="2">
    <location>
        <begin position="375"/>
        <end position="392"/>
    </location>
</feature>
<accession>A0A553MMQ9</accession>
<feature type="region of interest" description="Disordered" evidence="2">
    <location>
        <begin position="375"/>
        <end position="399"/>
    </location>
</feature>
<dbReference type="AlphaFoldDB" id="A0A553MMQ9"/>
<reference evidence="3 4" key="1">
    <citation type="journal article" date="2019" name="Sci. Data">
        <title>Hybrid genome assembly and annotation of Danionella translucida.</title>
        <authorList>
            <person name="Kadobianskyi M."/>
            <person name="Schulze L."/>
            <person name="Schuelke M."/>
            <person name="Judkewitz B."/>
        </authorList>
    </citation>
    <scope>NUCLEOTIDE SEQUENCE [LARGE SCALE GENOMIC DNA]</scope>
    <source>
        <strain evidence="3 4">Bolton</strain>
    </source>
</reference>
<dbReference type="OrthoDB" id="6158625at2759"/>
<evidence type="ECO:0000256" key="1">
    <source>
        <dbReference type="SAM" id="Coils"/>
    </source>
</evidence>
<protein>
    <submittedName>
        <fullName evidence="3">Uncharacterized protein</fullName>
    </submittedName>
</protein>
<feature type="compositionally biased region" description="Basic residues" evidence="2">
    <location>
        <begin position="171"/>
        <end position="189"/>
    </location>
</feature>
<organism evidence="3 4">
    <name type="scientific">Danionella cerebrum</name>
    <dbReference type="NCBI Taxonomy" id="2873325"/>
    <lineage>
        <taxon>Eukaryota</taxon>
        <taxon>Metazoa</taxon>
        <taxon>Chordata</taxon>
        <taxon>Craniata</taxon>
        <taxon>Vertebrata</taxon>
        <taxon>Euteleostomi</taxon>
        <taxon>Actinopterygii</taxon>
        <taxon>Neopterygii</taxon>
        <taxon>Teleostei</taxon>
        <taxon>Ostariophysi</taxon>
        <taxon>Cypriniformes</taxon>
        <taxon>Danionidae</taxon>
        <taxon>Danioninae</taxon>
        <taxon>Danionella</taxon>
    </lineage>
</organism>
<proteinExistence type="predicted"/>
<feature type="compositionally biased region" description="Basic and acidic residues" evidence="2">
    <location>
        <begin position="1"/>
        <end position="11"/>
    </location>
</feature>